<dbReference type="CDD" id="cd00067">
    <property type="entry name" value="GAL4"/>
    <property type="match status" value="1"/>
</dbReference>
<evidence type="ECO:0000256" key="3">
    <source>
        <dbReference type="ARBA" id="ARBA00023163"/>
    </source>
</evidence>
<feature type="region of interest" description="Disordered" evidence="5">
    <location>
        <begin position="234"/>
        <end position="386"/>
    </location>
</feature>
<keyword evidence="1" id="KW-0805">Transcription regulation</keyword>
<protein>
    <submittedName>
        <fullName evidence="7">C6 zinc finger domain-containing protein</fullName>
    </submittedName>
</protein>
<feature type="region of interest" description="Disordered" evidence="5">
    <location>
        <begin position="1"/>
        <end position="96"/>
    </location>
</feature>
<feature type="compositionally biased region" description="Basic and acidic residues" evidence="5">
    <location>
        <begin position="268"/>
        <end position="288"/>
    </location>
</feature>
<keyword evidence="3" id="KW-0804">Transcription</keyword>
<dbReference type="SMART" id="SM00066">
    <property type="entry name" value="GAL4"/>
    <property type="match status" value="1"/>
</dbReference>
<dbReference type="Proteomes" id="UP001174694">
    <property type="component" value="Unassembled WGS sequence"/>
</dbReference>
<dbReference type="PROSITE" id="PS50048">
    <property type="entry name" value="ZN2_CY6_FUNGAL_2"/>
    <property type="match status" value="1"/>
</dbReference>
<dbReference type="InterPro" id="IPR051127">
    <property type="entry name" value="Fungal_SecMet_Regulators"/>
</dbReference>
<feature type="compositionally biased region" description="Low complexity" evidence="5">
    <location>
        <begin position="50"/>
        <end position="60"/>
    </location>
</feature>
<name>A0AA38S3P6_9PEZI</name>
<evidence type="ECO:0000256" key="4">
    <source>
        <dbReference type="ARBA" id="ARBA00023242"/>
    </source>
</evidence>
<dbReference type="InterPro" id="IPR001138">
    <property type="entry name" value="Zn2Cys6_DnaBD"/>
</dbReference>
<dbReference type="GO" id="GO:0000435">
    <property type="term" value="P:positive regulation of transcription from RNA polymerase II promoter by galactose"/>
    <property type="evidence" value="ECO:0007669"/>
    <property type="project" value="TreeGrafter"/>
</dbReference>
<evidence type="ECO:0000259" key="6">
    <source>
        <dbReference type="PROSITE" id="PS50048"/>
    </source>
</evidence>
<keyword evidence="4" id="KW-0539">Nucleus</keyword>
<evidence type="ECO:0000256" key="2">
    <source>
        <dbReference type="ARBA" id="ARBA00023125"/>
    </source>
</evidence>
<dbReference type="PANTHER" id="PTHR47424:SF3">
    <property type="entry name" value="REGULATORY PROTEIN GAL4"/>
    <property type="match status" value="1"/>
</dbReference>
<dbReference type="PROSITE" id="PS00463">
    <property type="entry name" value="ZN2_CY6_FUNGAL_1"/>
    <property type="match status" value="1"/>
</dbReference>
<dbReference type="InterPro" id="IPR036864">
    <property type="entry name" value="Zn2-C6_fun-type_DNA-bd_sf"/>
</dbReference>
<gene>
    <name evidence="7" type="ORF">NKR23_g1544</name>
</gene>
<organism evidence="7 8">
    <name type="scientific">Pleurostoma richardsiae</name>
    <dbReference type="NCBI Taxonomy" id="41990"/>
    <lineage>
        <taxon>Eukaryota</taxon>
        <taxon>Fungi</taxon>
        <taxon>Dikarya</taxon>
        <taxon>Ascomycota</taxon>
        <taxon>Pezizomycotina</taxon>
        <taxon>Sordariomycetes</taxon>
        <taxon>Sordariomycetidae</taxon>
        <taxon>Calosphaeriales</taxon>
        <taxon>Pleurostomataceae</taxon>
        <taxon>Pleurostoma</taxon>
    </lineage>
</organism>
<evidence type="ECO:0000313" key="7">
    <source>
        <dbReference type="EMBL" id="KAJ9155660.1"/>
    </source>
</evidence>
<dbReference type="GO" id="GO:0005634">
    <property type="term" value="C:nucleus"/>
    <property type="evidence" value="ECO:0007669"/>
    <property type="project" value="TreeGrafter"/>
</dbReference>
<sequence>MAEDYRGRALPPRDNPDDSHYPPPPGEDDDRARAYQAQLPSMASTLPPIASYAPAPAGRGYPPPPDPRARGSYSASPTSANGYAPPATGAYSLPPVQVPDARAYGRGDYYQQGAYAHDPYNPYGSYRGPPPVQGYSPYPDYRVGPSVATQQPAAPRQRTSIACRYCRKRKIRCSGYQNTPDGKCTNCKKTGNDCVFQPVSSSASTAFVPVSAVPGGVPPGTPLYGAFGQPLAPAHGAHSPGQATFAAPGSSSDYQLLPSPTASSYYPHPDDRTETGRRRPRAEDDHGPRLPPPNVYPDDDPRRRSPASAQSGTPPTYSYSKVEYEGDNRTPPRRNSPGSSHQAGSVSTPNSMMSLSNLMDHPPARGPADTSRDIDQNMLGRLNRRP</sequence>
<dbReference type="GO" id="GO:0008270">
    <property type="term" value="F:zinc ion binding"/>
    <property type="evidence" value="ECO:0007669"/>
    <property type="project" value="InterPro"/>
</dbReference>
<feature type="domain" description="Zn(2)-C6 fungal-type" evidence="6">
    <location>
        <begin position="162"/>
        <end position="196"/>
    </location>
</feature>
<feature type="compositionally biased region" description="Polar residues" evidence="5">
    <location>
        <begin position="336"/>
        <end position="357"/>
    </location>
</feature>
<comment type="caution">
    <text evidence="7">The sequence shown here is derived from an EMBL/GenBank/DDBJ whole genome shotgun (WGS) entry which is preliminary data.</text>
</comment>
<dbReference type="PANTHER" id="PTHR47424">
    <property type="entry name" value="REGULATORY PROTEIN GAL4"/>
    <property type="match status" value="1"/>
</dbReference>
<accession>A0AA38S3P6</accession>
<keyword evidence="2" id="KW-0238">DNA-binding</keyword>
<evidence type="ECO:0000256" key="1">
    <source>
        <dbReference type="ARBA" id="ARBA00023015"/>
    </source>
</evidence>
<proteinExistence type="predicted"/>
<dbReference type="GO" id="GO:0000981">
    <property type="term" value="F:DNA-binding transcription factor activity, RNA polymerase II-specific"/>
    <property type="evidence" value="ECO:0007669"/>
    <property type="project" value="InterPro"/>
</dbReference>
<dbReference type="GO" id="GO:0000978">
    <property type="term" value="F:RNA polymerase II cis-regulatory region sequence-specific DNA binding"/>
    <property type="evidence" value="ECO:0007669"/>
    <property type="project" value="TreeGrafter"/>
</dbReference>
<dbReference type="AlphaFoldDB" id="A0AA38S3P6"/>
<dbReference type="Pfam" id="PF00172">
    <property type="entry name" value="Zn_clus"/>
    <property type="match status" value="1"/>
</dbReference>
<dbReference type="EMBL" id="JANBVO010000003">
    <property type="protein sequence ID" value="KAJ9155660.1"/>
    <property type="molecule type" value="Genomic_DNA"/>
</dbReference>
<reference evidence="7" key="1">
    <citation type="submission" date="2022-07" db="EMBL/GenBank/DDBJ databases">
        <title>Fungi with potential for degradation of polypropylene.</title>
        <authorList>
            <person name="Gostincar C."/>
        </authorList>
    </citation>
    <scope>NUCLEOTIDE SEQUENCE</scope>
    <source>
        <strain evidence="7">EXF-13308</strain>
    </source>
</reference>
<dbReference type="SUPFAM" id="SSF57701">
    <property type="entry name" value="Zn2/Cys6 DNA-binding domain"/>
    <property type="match status" value="1"/>
</dbReference>
<keyword evidence="8" id="KW-1185">Reference proteome</keyword>
<dbReference type="Gene3D" id="4.10.240.10">
    <property type="entry name" value="Zn(2)-C6 fungal-type DNA-binding domain"/>
    <property type="match status" value="1"/>
</dbReference>
<evidence type="ECO:0000256" key="5">
    <source>
        <dbReference type="SAM" id="MobiDB-lite"/>
    </source>
</evidence>
<feature type="compositionally biased region" description="Polar residues" evidence="5">
    <location>
        <begin position="249"/>
        <end position="264"/>
    </location>
</feature>
<evidence type="ECO:0000313" key="8">
    <source>
        <dbReference type="Proteomes" id="UP001174694"/>
    </source>
</evidence>
<feature type="compositionally biased region" description="Polar residues" evidence="5">
    <location>
        <begin position="307"/>
        <end position="319"/>
    </location>
</feature>